<proteinExistence type="inferred from homology"/>
<accession>A0A8T3C6V1</accession>
<gene>
    <name evidence="6" type="ORF">KFK09_003149</name>
</gene>
<dbReference type="SMR" id="A0A8T3C6V1"/>
<keyword evidence="5" id="KW-0812">Transmembrane</keyword>
<dbReference type="OrthoDB" id="1470350at2759"/>
<dbReference type="EMBL" id="JAGYWB010000003">
    <property type="protein sequence ID" value="KAI0527545.1"/>
    <property type="molecule type" value="Genomic_DNA"/>
</dbReference>
<feature type="region of interest" description="Disordered" evidence="4">
    <location>
        <begin position="571"/>
        <end position="597"/>
    </location>
</feature>
<name>A0A8T3C6V1_DENNO</name>
<evidence type="ECO:0000256" key="5">
    <source>
        <dbReference type="SAM" id="Phobius"/>
    </source>
</evidence>
<evidence type="ECO:0008006" key="8">
    <source>
        <dbReference type="Google" id="ProtNLM"/>
    </source>
</evidence>
<dbReference type="InterPro" id="IPR001128">
    <property type="entry name" value="Cyt_P450"/>
</dbReference>
<keyword evidence="5" id="KW-0472">Membrane</keyword>
<dbReference type="InterPro" id="IPR002401">
    <property type="entry name" value="Cyt_P450_E_grp-I"/>
</dbReference>
<dbReference type="AlphaFoldDB" id="A0A8T3C6V1"/>
<keyword evidence="3" id="KW-0503">Monooxygenase</keyword>
<dbReference type="GO" id="GO:0005506">
    <property type="term" value="F:iron ion binding"/>
    <property type="evidence" value="ECO:0007669"/>
    <property type="project" value="InterPro"/>
</dbReference>
<dbReference type="GO" id="GO:0020037">
    <property type="term" value="F:heme binding"/>
    <property type="evidence" value="ECO:0007669"/>
    <property type="project" value="InterPro"/>
</dbReference>
<dbReference type="Gene3D" id="1.10.630.10">
    <property type="entry name" value="Cytochrome P450"/>
    <property type="match status" value="1"/>
</dbReference>
<dbReference type="PRINTS" id="PR00463">
    <property type="entry name" value="EP450I"/>
</dbReference>
<dbReference type="PANTHER" id="PTHR24291">
    <property type="entry name" value="CYTOCHROME P450 FAMILY 4"/>
    <property type="match status" value="1"/>
</dbReference>
<comment type="caution">
    <text evidence="6">The sequence shown here is derived from an EMBL/GenBank/DDBJ whole genome shotgun (WGS) entry which is preliminary data.</text>
</comment>
<evidence type="ECO:0000256" key="4">
    <source>
        <dbReference type="SAM" id="MobiDB-lite"/>
    </source>
</evidence>
<dbReference type="Proteomes" id="UP000829196">
    <property type="component" value="Unassembled WGS sequence"/>
</dbReference>
<keyword evidence="5" id="KW-1133">Transmembrane helix</keyword>
<dbReference type="CDD" id="cd00302">
    <property type="entry name" value="cytochrome_P450"/>
    <property type="match status" value="1"/>
</dbReference>
<organism evidence="6 7">
    <name type="scientific">Dendrobium nobile</name>
    <name type="common">Orchid</name>
    <dbReference type="NCBI Taxonomy" id="94219"/>
    <lineage>
        <taxon>Eukaryota</taxon>
        <taxon>Viridiplantae</taxon>
        <taxon>Streptophyta</taxon>
        <taxon>Embryophyta</taxon>
        <taxon>Tracheophyta</taxon>
        <taxon>Spermatophyta</taxon>
        <taxon>Magnoliopsida</taxon>
        <taxon>Liliopsida</taxon>
        <taxon>Asparagales</taxon>
        <taxon>Orchidaceae</taxon>
        <taxon>Epidendroideae</taxon>
        <taxon>Malaxideae</taxon>
        <taxon>Dendrobiinae</taxon>
        <taxon>Dendrobium</taxon>
    </lineage>
</organism>
<sequence>MEDSETAAPYTLLGFLIRGGDGDYCGFMMDYAERVKNALLWVGLFSITFLLLQKLARLVRLWGQGSRIPGPPSPSFFGHSKLIADRAVGQNMIGYLSKMHEKYGPIVRLWMGPTQMLISVKDIAMIEEMLVKAEDKLPLIGRAFRLAFGRSTLFVSSFDKARRTRESLAVCMNNNLLERLNQLPGKVVEHVLERFVSIIAKDVPDSRQVSEHMASYILGASMFGDAFLNWSNASLYEELLVTVAKEACFWDSYRIPPFWSRRYRTYHFLCTRLKELNKDIIDESMKSRNVARKEDGTAVFIDAMMFGGSLFHGKTKKHHFSEEEQCDNILGLIFHGFLTTASLINSILTRLALHPELQENIYWEIISLKKTSKFDLSDVQKMNFLLATMYESARLLPPGPLLQRCSLNHDLKLKSGITVPAGAIIVVPLPLVHMDYSIWGKDADQFYPQHFITMTCSHKDGMLDEHEASKEITRELQIDGSFLSFGSGARSCVGQKFVILALSALFASLLDSYENTYRLDLRKKTSAWKAVCFPSLHTRDPRRTTRTSPTDNTQSYKDVAKEYFAWDYKQKQPAAEPIPEELRTLFDDQEEREHQSK</sequence>
<keyword evidence="7" id="KW-1185">Reference proteome</keyword>
<protein>
    <recommendedName>
        <fullName evidence="8">Cytochrome P450</fullName>
    </recommendedName>
</protein>
<dbReference type="PROSITE" id="PS00086">
    <property type="entry name" value="CYTOCHROME_P450"/>
    <property type="match status" value="1"/>
</dbReference>
<dbReference type="InterPro" id="IPR050196">
    <property type="entry name" value="Cytochrome_P450_Monoox"/>
</dbReference>
<comment type="similarity">
    <text evidence="1 3">Belongs to the cytochrome P450 family.</text>
</comment>
<evidence type="ECO:0000256" key="1">
    <source>
        <dbReference type="ARBA" id="ARBA00010617"/>
    </source>
</evidence>
<evidence type="ECO:0000313" key="6">
    <source>
        <dbReference type="EMBL" id="KAI0527545.1"/>
    </source>
</evidence>
<evidence type="ECO:0000313" key="7">
    <source>
        <dbReference type="Proteomes" id="UP000829196"/>
    </source>
</evidence>
<keyword evidence="2 3" id="KW-0408">Iron</keyword>
<keyword evidence="3" id="KW-0560">Oxidoreductase</keyword>
<dbReference type="PANTHER" id="PTHR24291:SF185">
    <property type="entry name" value="PREMNASPIRODIENE OXYGENASE-LIKE"/>
    <property type="match status" value="1"/>
</dbReference>
<feature type="compositionally biased region" description="Basic and acidic residues" evidence="4">
    <location>
        <begin position="580"/>
        <end position="597"/>
    </location>
</feature>
<evidence type="ECO:0000256" key="2">
    <source>
        <dbReference type="PIRSR" id="PIRSR602401-1"/>
    </source>
</evidence>
<keyword evidence="2 3" id="KW-0479">Metal-binding</keyword>
<dbReference type="GO" id="GO:0016705">
    <property type="term" value="F:oxidoreductase activity, acting on paired donors, with incorporation or reduction of molecular oxygen"/>
    <property type="evidence" value="ECO:0007669"/>
    <property type="project" value="InterPro"/>
</dbReference>
<dbReference type="Pfam" id="PF00067">
    <property type="entry name" value="p450"/>
    <property type="match status" value="1"/>
</dbReference>
<dbReference type="GO" id="GO:0004497">
    <property type="term" value="F:monooxygenase activity"/>
    <property type="evidence" value="ECO:0007669"/>
    <property type="project" value="UniProtKB-KW"/>
</dbReference>
<dbReference type="InterPro" id="IPR036396">
    <property type="entry name" value="Cyt_P450_sf"/>
</dbReference>
<keyword evidence="2 3" id="KW-0349">Heme</keyword>
<feature type="binding site" description="axial binding residue" evidence="2">
    <location>
        <position position="492"/>
    </location>
    <ligand>
        <name>heme</name>
        <dbReference type="ChEBI" id="CHEBI:30413"/>
    </ligand>
    <ligandPart>
        <name>Fe</name>
        <dbReference type="ChEBI" id="CHEBI:18248"/>
    </ligandPart>
</feature>
<reference evidence="6" key="1">
    <citation type="journal article" date="2022" name="Front. Genet.">
        <title>Chromosome-Scale Assembly of the Dendrobium nobile Genome Provides Insights Into the Molecular Mechanism of the Biosynthesis of the Medicinal Active Ingredient of Dendrobium.</title>
        <authorList>
            <person name="Xu Q."/>
            <person name="Niu S.-C."/>
            <person name="Li K.-L."/>
            <person name="Zheng P.-J."/>
            <person name="Zhang X.-J."/>
            <person name="Jia Y."/>
            <person name="Liu Y."/>
            <person name="Niu Y.-X."/>
            <person name="Yu L.-H."/>
            <person name="Chen D.-F."/>
            <person name="Zhang G.-Q."/>
        </authorList>
    </citation>
    <scope>NUCLEOTIDE SEQUENCE</scope>
    <source>
        <tissue evidence="6">Leaf</tissue>
    </source>
</reference>
<comment type="cofactor">
    <cofactor evidence="2">
        <name>heme</name>
        <dbReference type="ChEBI" id="CHEBI:30413"/>
    </cofactor>
</comment>
<feature type="transmembrane region" description="Helical" evidence="5">
    <location>
        <begin position="38"/>
        <end position="56"/>
    </location>
</feature>
<dbReference type="SUPFAM" id="SSF48264">
    <property type="entry name" value="Cytochrome P450"/>
    <property type="match status" value="1"/>
</dbReference>
<dbReference type="InterPro" id="IPR017972">
    <property type="entry name" value="Cyt_P450_CS"/>
</dbReference>
<evidence type="ECO:0000256" key="3">
    <source>
        <dbReference type="RuleBase" id="RU000461"/>
    </source>
</evidence>